<dbReference type="SUPFAM" id="SSF55729">
    <property type="entry name" value="Acyl-CoA N-acyltransferases (Nat)"/>
    <property type="match status" value="1"/>
</dbReference>
<dbReference type="EMBL" id="JAKXMK010000003">
    <property type="protein sequence ID" value="MCH6164730.1"/>
    <property type="molecule type" value="Genomic_DNA"/>
</dbReference>
<proteinExistence type="predicted"/>
<keyword evidence="1" id="KW-0808">Transferase</keyword>
<keyword evidence="2" id="KW-0012">Acyltransferase</keyword>
<organism evidence="4 5">
    <name type="scientific">Pseudonocardia alaniniphila</name>
    <dbReference type="NCBI Taxonomy" id="75291"/>
    <lineage>
        <taxon>Bacteria</taxon>
        <taxon>Bacillati</taxon>
        <taxon>Actinomycetota</taxon>
        <taxon>Actinomycetes</taxon>
        <taxon>Pseudonocardiales</taxon>
        <taxon>Pseudonocardiaceae</taxon>
        <taxon>Pseudonocardia</taxon>
    </lineage>
</organism>
<dbReference type="InterPro" id="IPR000182">
    <property type="entry name" value="GNAT_dom"/>
</dbReference>
<dbReference type="PROSITE" id="PS51186">
    <property type="entry name" value="GNAT"/>
    <property type="match status" value="1"/>
</dbReference>
<feature type="domain" description="N-acetyltransferase" evidence="3">
    <location>
        <begin position="6"/>
        <end position="167"/>
    </location>
</feature>
<dbReference type="RefSeq" id="WP_241034758.1">
    <property type="nucleotide sequence ID" value="NZ_BAAAJF010000009.1"/>
</dbReference>
<dbReference type="InterPro" id="IPR016181">
    <property type="entry name" value="Acyl_CoA_acyltransferase"/>
</dbReference>
<keyword evidence="5" id="KW-1185">Reference proteome</keyword>
<sequence>MTAVSARIRDACDADAGACAEIYAPYVTDTAISFESEPPQPGVMARRIADALRTHAWLVLEDQGRVIGYAYGGPFRARRAYDWSCEVSVYLGHGRQRTGGGRVLYEALLARLAERGFRTVVAGMTLPNDASVGLHRAMGFEEIGTFRRIGWKHGRWHDVAFMQRVIGAEAEAPPELV</sequence>
<dbReference type="PANTHER" id="PTHR43072:SF23">
    <property type="entry name" value="UPF0039 PROTEIN C11D3.02C"/>
    <property type="match status" value="1"/>
</dbReference>
<accession>A0ABS9T867</accession>
<evidence type="ECO:0000259" key="3">
    <source>
        <dbReference type="PROSITE" id="PS51186"/>
    </source>
</evidence>
<dbReference type="CDD" id="cd04301">
    <property type="entry name" value="NAT_SF"/>
    <property type="match status" value="1"/>
</dbReference>
<dbReference type="Gene3D" id="3.40.630.30">
    <property type="match status" value="1"/>
</dbReference>
<evidence type="ECO:0000313" key="5">
    <source>
        <dbReference type="Proteomes" id="UP001299970"/>
    </source>
</evidence>
<evidence type="ECO:0000313" key="4">
    <source>
        <dbReference type="EMBL" id="MCH6164730.1"/>
    </source>
</evidence>
<protein>
    <submittedName>
        <fullName evidence="4">GNAT family N-acetyltransferase</fullName>
    </submittedName>
</protein>
<evidence type="ECO:0000256" key="1">
    <source>
        <dbReference type="ARBA" id="ARBA00022679"/>
    </source>
</evidence>
<reference evidence="4 5" key="1">
    <citation type="submission" date="2022-03" db="EMBL/GenBank/DDBJ databases">
        <title>Pseudonocardia alaer sp. nov., a novel actinomycete isolated from reed forest soil.</title>
        <authorList>
            <person name="Wang L."/>
        </authorList>
    </citation>
    <scope>NUCLEOTIDE SEQUENCE [LARGE SCALE GENOMIC DNA]</scope>
    <source>
        <strain evidence="4 5">Y-16303</strain>
    </source>
</reference>
<dbReference type="Proteomes" id="UP001299970">
    <property type="component" value="Unassembled WGS sequence"/>
</dbReference>
<dbReference type="PANTHER" id="PTHR43072">
    <property type="entry name" value="N-ACETYLTRANSFERASE"/>
    <property type="match status" value="1"/>
</dbReference>
<gene>
    <name evidence="4" type="ORF">MMF94_03450</name>
</gene>
<dbReference type="Pfam" id="PF13420">
    <property type="entry name" value="Acetyltransf_4"/>
    <property type="match status" value="1"/>
</dbReference>
<name>A0ABS9T867_9PSEU</name>
<evidence type="ECO:0000256" key="2">
    <source>
        <dbReference type="ARBA" id="ARBA00023315"/>
    </source>
</evidence>
<comment type="caution">
    <text evidence="4">The sequence shown here is derived from an EMBL/GenBank/DDBJ whole genome shotgun (WGS) entry which is preliminary data.</text>
</comment>